<dbReference type="HAMAP" id="MF_00083">
    <property type="entry name" value="Pept_tRNA_hydro_bact"/>
    <property type="match status" value="1"/>
</dbReference>
<feature type="active site" description="Proton acceptor" evidence="7">
    <location>
        <position position="33"/>
    </location>
</feature>
<comment type="subunit">
    <text evidence="7">Monomer.</text>
</comment>
<organism evidence="10 11">
    <name type="scientific">Candidatus Roizmanbacteria bacterium CG_4_8_14_3_um_filter_36_10</name>
    <dbReference type="NCBI Taxonomy" id="1974834"/>
    <lineage>
        <taxon>Bacteria</taxon>
        <taxon>Candidatus Roizmaniibacteriota</taxon>
    </lineage>
</organism>
<dbReference type="NCBIfam" id="TIGR00447">
    <property type="entry name" value="pth"/>
    <property type="match status" value="1"/>
</dbReference>
<evidence type="ECO:0000256" key="9">
    <source>
        <dbReference type="RuleBase" id="RU004320"/>
    </source>
</evidence>
<reference evidence="11" key="1">
    <citation type="submission" date="2017-09" db="EMBL/GenBank/DDBJ databases">
        <title>Depth-based differentiation of microbial function through sediment-hosted aquifers and enrichment of novel symbionts in the deep terrestrial subsurface.</title>
        <authorList>
            <person name="Probst A.J."/>
            <person name="Ladd B."/>
            <person name="Jarett J.K."/>
            <person name="Geller-Mcgrath D.E."/>
            <person name="Sieber C.M.K."/>
            <person name="Emerson J.B."/>
            <person name="Anantharaman K."/>
            <person name="Thomas B.C."/>
            <person name="Malmstrom R."/>
            <person name="Stieglmeier M."/>
            <person name="Klingl A."/>
            <person name="Woyke T."/>
            <person name="Ryan C.M."/>
            <person name="Banfield J.F."/>
        </authorList>
    </citation>
    <scope>NUCLEOTIDE SEQUENCE [LARGE SCALE GENOMIC DNA]</scope>
</reference>
<dbReference type="GO" id="GO:0072344">
    <property type="term" value="P:rescue of stalled ribosome"/>
    <property type="evidence" value="ECO:0007669"/>
    <property type="project" value="UniProtKB-UniRule"/>
</dbReference>
<protein>
    <recommendedName>
        <fullName evidence="6 7">Peptidyl-tRNA hydrolase</fullName>
        <shortName evidence="7">Pth</shortName>
        <ecNumber evidence="1 7">3.1.1.29</ecNumber>
    </recommendedName>
</protein>
<dbReference type="InterPro" id="IPR018171">
    <property type="entry name" value="Pept_tRNA_hydro_CS"/>
</dbReference>
<dbReference type="Gene3D" id="3.40.50.1470">
    <property type="entry name" value="Peptidyl-tRNA hydrolase"/>
    <property type="match status" value="1"/>
</dbReference>
<evidence type="ECO:0000256" key="3">
    <source>
        <dbReference type="ARBA" id="ARBA00022801"/>
    </source>
</evidence>
<evidence type="ECO:0000256" key="4">
    <source>
        <dbReference type="ARBA" id="ARBA00022884"/>
    </source>
</evidence>
<dbReference type="Proteomes" id="UP000229370">
    <property type="component" value="Unassembled WGS sequence"/>
</dbReference>
<accession>A0A2M8GN11</accession>
<sequence length="200" mass="22930">MVQLLKFFSISFIEMLLIVGLGNAGLEYQNNRHNVGFQFIDFVATLLHCYIAEKNKYYLTMKQLNNEKMIFAKPQTFMNLSGQAVKKMISNFNPPAGGQISNLIVAHDDLDIPLGKFKIQKGTGPKLHNGIESVEKVLKTKDFWRVRIGVDNRQQTGWVDGETYVLQNFRPEEKNTITKAFPSIFQQLKSLLKSEFNFSF</sequence>
<dbReference type="GO" id="GO:0004045">
    <property type="term" value="F:peptidyl-tRNA hydrolase activity"/>
    <property type="evidence" value="ECO:0007669"/>
    <property type="project" value="UniProtKB-UniRule"/>
</dbReference>
<dbReference type="PROSITE" id="PS01195">
    <property type="entry name" value="PEPT_TRNA_HYDROL_1"/>
    <property type="match status" value="1"/>
</dbReference>
<keyword evidence="7" id="KW-0963">Cytoplasm</keyword>
<dbReference type="Pfam" id="PF01195">
    <property type="entry name" value="Pept_tRNA_hydro"/>
    <property type="match status" value="1"/>
</dbReference>
<comment type="function">
    <text evidence="7">Catalyzes the release of premature peptidyl moieties from peptidyl-tRNA molecules trapped in stalled 50S ribosomal subunits, and thus maintains levels of free tRNAs and 50S ribosomes.</text>
</comment>
<proteinExistence type="inferred from homology"/>
<dbReference type="EMBL" id="PFQK01000036">
    <property type="protein sequence ID" value="PJC81960.1"/>
    <property type="molecule type" value="Genomic_DNA"/>
</dbReference>
<dbReference type="PANTHER" id="PTHR17224:SF1">
    <property type="entry name" value="PEPTIDYL-TRNA HYDROLASE"/>
    <property type="match status" value="1"/>
</dbReference>
<comment type="similarity">
    <text evidence="5 7 9">Belongs to the PTH family.</text>
</comment>
<feature type="binding site" evidence="7">
    <location>
        <position position="129"/>
    </location>
    <ligand>
        <name>tRNA</name>
        <dbReference type="ChEBI" id="CHEBI:17843"/>
    </ligand>
</feature>
<feature type="site" description="Discriminates between blocked and unblocked aminoacyl-tRNA" evidence="7">
    <location>
        <position position="23"/>
    </location>
</feature>
<dbReference type="GO" id="GO:0006515">
    <property type="term" value="P:protein quality control for misfolded or incompletely synthesized proteins"/>
    <property type="evidence" value="ECO:0007669"/>
    <property type="project" value="UniProtKB-UniRule"/>
</dbReference>
<dbReference type="GO" id="GO:0000049">
    <property type="term" value="F:tRNA binding"/>
    <property type="evidence" value="ECO:0007669"/>
    <property type="project" value="UniProtKB-UniRule"/>
</dbReference>
<feature type="binding site" evidence="7">
    <location>
        <position position="79"/>
    </location>
    <ligand>
        <name>tRNA</name>
        <dbReference type="ChEBI" id="CHEBI:17843"/>
    </ligand>
</feature>
<comment type="caution">
    <text evidence="10">The sequence shown here is derived from an EMBL/GenBank/DDBJ whole genome shotgun (WGS) entry which is preliminary data.</text>
</comment>
<dbReference type="AlphaFoldDB" id="A0A2M8GN11"/>
<comment type="catalytic activity">
    <reaction evidence="7 8">
        <text>an N-acyl-L-alpha-aminoacyl-tRNA + H2O = an N-acyl-L-amino acid + a tRNA + H(+)</text>
        <dbReference type="Rhea" id="RHEA:54448"/>
        <dbReference type="Rhea" id="RHEA-COMP:10123"/>
        <dbReference type="Rhea" id="RHEA-COMP:13883"/>
        <dbReference type="ChEBI" id="CHEBI:15377"/>
        <dbReference type="ChEBI" id="CHEBI:15378"/>
        <dbReference type="ChEBI" id="CHEBI:59874"/>
        <dbReference type="ChEBI" id="CHEBI:78442"/>
        <dbReference type="ChEBI" id="CHEBI:138191"/>
        <dbReference type="EC" id="3.1.1.29"/>
    </reaction>
</comment>
<dbReference type="SUPFAM" id="SSF53178">
    <property type="entry name" value="Peptidyl-tRNA hydrolase-like"/>
    <property type="match status" value="1"/>
</dbReference>
<feature type="binding site" evidence="7">
    <location>
        <position position="28"/>
    </location>
    <ligand>
        <name>tRNA</name>
        <dbReference type="ChEBI" id="CHEBI:17843"/>
    </ligand>
</feature>
<dbReference type="InterPro" id="IPR001328">
    <property type="entry name" value="Pept_tRNA_hydro"/>
</dbReference>
<evidence type="ECO:0000256" key="7">
    <source>
        <dbReference type="HAMAP-Rule" id="MF_00083"/>
    </source>
</evidence>
<dbReference type="PANTHER" id="PTHR17224">
    <property type="entry name" value="PEPTIDYL-TRNA HYDROLASE"/>
    <property type="match status" value="1"/>
</dbReference>
<gene>
    <name evidence="7" type="primary">pth</name>
    <name evidence="10" type="ORF">CO007_01890</name>
</gene>
<keyword evidence="4 7" id="KW-0694">RNA-binding</keyword>
<comment type="function">
    <text evidence="7">Hydrolyzes ribosome-free peptidyl-tRNAs (with 1 or more amino acids incorporated), which drop off the ribosome during protein synthesis, or as a result of ribosome stalling.</text>
</comment>
<comment type="subcellular location">
    <subcellularLocation>
        <location evidence="7">Cytoplasm</location>
    </subcellularLocation>
</comment>
<keyword evidence="2 7" id="KW-0820">tRNA-binding</keyword>
<dbReference type="GO" id="GO:0005737">
    <property type="term" value="C:cytoplasm"/>
    <property type="evidence" value="ECO:0007669"/>
    <property type="project" value="UniProtKB-SubCell"/>
</dbReference>
<feature type="binding site" evidence="7">
    <location>
        <position position="77"/>
    </location>
    <ligand>
        <name>tRNA</name>
        <dbReference type="ChEBI" id="CHEBI:17843"/>
    </ligand>
</feature>
<dbReference type="InterPro" id="IPR036416">
    <property type="entry name" value="Pept_tRNA_hydro_sf"/>
</dbReference>
<name>A0A2M8GN11_9BACT</name>
<feature type="site" description="Stabilizes the basic form of H active site to accept a proton" evidence="7">
    <location>
        <position position="108"/>
    </location>
</feature>
<evidence type="ECO:0000256" key="2">
    <source>
        <dbReference type="ARBA" id="ARBA00022555"/>
    </source>
</evidence>
<evidence type="ECO:0000313" key="11">
    <source>
        <dbReference type="Proteomes" id="UP000229370"/>
    </source>
</evidence>
<evidence type="ECO:0000256" key="5">
    <source>
        <dbReference type="ARBA" id="ARBA00038063"/>
    </source>
</evidence>
<evidence type="ECO:0000256" key="1">
    <source>
        <dbReference type="ARBA" id="ARBA00013260"/>
    </source>
</evidence>
<dbReference type="EC" id="3.1.1.29" evidence="1 7"/>
<evidence type="ECO:0000313" key="10">
    <source>
        <dbReference type="EMBL" id="PJC81960.1"/>
    </source>
</evidence>
<evidence type="ECO:0000256" key="6">
    <source>
        <dbReference type="ARBA" id="ARBA00050038"/>
    </source>
</evidence>
<evidence type="ECO:0000256" key="8">
    <source>
        <dbReference type="RuleBase" id="RU000673"/>
    </source>
</evidence>
<dbReference type="CDD" id="cd00462">
    <property type="entry name" value="PTH"/>
    <property type="match status" value="1"/>
</dbReference>
<keyword evidence="3 7" id="KW-0378">Hydrolase</keyword>